<organism evidence="4">
    <name type="scientific">mine drainage metagenome</name>
    <dbReference type="NCBI Taxonomy" id="410659"/>
    <lineage>
        <taxon>unclassified sequences</taxon>
        <taxon>metagenomes</taxon>
        <taxon>ecological metagenomes</taxon>
    </lineage>
</organism>
<dbReference type="EC" id="4.3.2.7" evidence="1"/>
<dbReference type="InterPro" id="IPR006840">
    <property type="entry name" value="ChaC"/>
</dbReference>
<dbReference type="AlphaFoldDB" id="A0A1J5R6Q8"/>
<accession>A0A1J5R6Q8</accession>
<keyword evidence="2" id="KW-0456">Lyase</keyword>
<dbReference type="CDD" id="cd06661">
    <property type="entry name" value="GGCT_like"/>
    <property type="match status" value="1"/>
</dbReference>
<dbReference type="GO" id="GO:0006751">
    <property type="term" value="P:glutathione catabolic process"/>
    <property type="evidence" value="ECO:0007669"/>
    <property type="project" value="InterPro"/>
</dbReference>
<dbReference type="SUPFAM" id="SSF110857">
    <property type="entry name" value="Gamma-glutamyl cyclotransferase-like"/>
    <property type="match status" value="1"/>
</dbReference>
<dbReference type="PANTHER" id="PTHR12192:SF2">
    <property type="entry name" value="GLUTATHIONE-SPECIFIC GAMMA-GLUTAMYLCYCLOTRANSFERASE 2"/>
    <property type="match status" value="1"/>
</dbReference>
<dbReference type="EMBL" id="MLJW01000270">
    <property type="protein sequence ID" value="OIQ91082.1"/>
    <property type="molecule type" value="Genomic_DNA"/>
</dbReference>
<evidence type="ECO:0000313" key="4">
    <source>
        <dbReference type="EMBL" id="OIQ91082.1"/>
    </source>
</evidence>
<evidence type="ECO:0000256" key="1">
    <source>
        <dbReference type="ARBA" id="ARBA00012344"/>
    </source>
</evidence>
<dbReference type="GO" id="GO:0005737">
    <property type="term" value="C:cytoplasm"/>
    <property type="evidence" value="ECO:0007669"/>
    <property type="project" value="TreeGrafter"/>
</dbReference>
<comment type="caution">
    <text evidence="4">The sequence shown here is derived from an EMBL/GenBank/DDBJ whole genome shotgun (WGS) entry which is preliminary data.</text>
</comment>
<protein>
    <recommendedName>
        <fullName evidence="1">glutathione-specific gamma-glutamylcyclotransferase</fullName>
        <ecNumber evidence="1">4.3.2.7</ecNumber>
    </recommendedName>
</protein>
<name>A0A1J5R6Q8_9ZZZZ</name>
<sequence length="210" mass="23668">MDEERTCATDDGFGLPPLPGRDPQDMLAATLQSMPAGDLWIFGYGSLIWNPEVAHTEIRPARLWGWNRCLCMWSRINRGTEQVPGLVFALMAGGSCSGIALRVPRAQAERELRRLWKREMPRAVYDPRWLRCRTAQGETRALAFTLSRESPSYSGPLDDAQLLRILRDCRGRFGTTLDYVMRTAHALEDVGIRDRAIARIVALARRNGLA</sequence>
<gene>
    <name evidence="4" type="ORF">GALL_269860</name>
</gene>
<dbReference type="Gene3D" id="3.10.490.10">
    <property type="entry name" value="Gamma-glutamyl cyclotransferase-like"/>
    <property type="match status" value="1"/>
</dbReference>
<dbReference type="InterPro" id="IPR036568">
    <property type="entry name" value="GGCT-like_sf"/>
</dbReference>
<dbReference type="GO" id="GO:0061928">
    <property type="term" value="F:glutathione specific gamma-glutamylcyclotransferase activity"/>
    <property type="evidence" value="ECO:0007669"/>
    <property type="project" value="UniProtKB-EC"/>
</dbReference>
<dbReference type="Pfam" id="PF04752">
    <property type="entry name" value="ChaC"/>
    <property type="match status" value="1"/>
</dbReference>
<evidence type="ECO:0000256" key="3">
    <source>
        <dbReference type="SAM" id="MobiDB-lite"/>
    </source>
</evidence>
<dbReference type="PANTHER" id="PTHR12192">
    <property type="entry name" value="CATION TRANSPORT PROTEIN CHAC-RELATED"/>
    <property type="match status" value="1"/>
</dbReference>
<evidence type="ECO:0000256" key="2">
    <source>
        <dbReference type="ARBA" id="ARBA00023239"/>
    </source>
</evidence>
<feature type="region of interest" description="Disordered" evidence="3">
    <location>
        <begin position="1"/>
        <end position="20"/>
    </location>
</feature>
<reference evidence="4" key="1">
    <citation type="submission" date="2016-10" db="EMBL/GenBank/DDBJ databases">
        <title>Sequence of Gallionella enrichment culture.</title>
        <authorList>
            <person name="Poehlein A."/>
            <person name="Muehling M."/>
            <person name="Daniel R."/>
        </authorList>
    </citation>
    <scope>NUCLEOTIDE SEQUENCE</scope>
</reference>
<proteinExistence type="predicted"/>
<dbReference type="InterPro" id="IPR013024">
    <property type="entry name" value="GGCT-like"/>
</dbReference>